<dbReference type="SUPFAM" id="SSF55874">
    <property type="entry name" value="ATPase domain of HSP90 chaperone/DNA topoisomerase II/histidine kinase"/>
    <property type="match status" value="1"/>
</dbReference>
<evidence type="ECO:0000259" key="6">
    <source>
        <dbReference type="PROSITE" id="PS50109"/>
    </source>
</evidence>
<dbReference type="Gene3D" id="3.30.450.20">
    <property type="entry name" value="PAS domain"/>
    <property type="match status" value="5"/>
</dbReference>
<dbReference type="InterPro" id="IPR035965">
    <property type="entry name" value="PAS-like_dom_sf"/>
</dbReference>
<dbReference type="Proteomes" id="UP001597369">
    <property type="component" value="Unassembled WGS sequence"/>
</dbReference>
<accession>A0ABW4X257</accession>
<dbReference type="InterPro" id="IPR036890">
    <property type="entry name" value="HATPase_C_sf"/>
</dbReference>
<dbReference type="SUPFAM" id="SSF47384">
    <property type="entry name" value="Homodimeric domain of signal transducing histidine kinase"/>
    <property type="match status" value="1"/>
</dbReference>
<evidence type="ECO:0000256" key="3">
    <source>
        <dbReference type="ARBA" id="ARBA00022553"/>
    </source>
</evidence>
<evidence type="ECO:0000259" key="8">
    <source>
        <dbReference type="PROSITE" id="PS50113"/>
    </source>
</evidence>
<dbReference type="PANTHER" id="PTHR43304">
    <property type="entry name" value="PHYTOCHROME-LIKE PROTEIN CPH1"/>
    <property type="match status" value="1"/>
</dbReference>
<feature type="domain" description="PAC" evidence="8">
    <location>
        <begin position="572"/>
        <end position="624"/>
    </location>
</feature>
<evidence type="ECO:0000256" key="4">
    <source>
        <dbReference type="ARBA" id="ARBA00022679"/>
    </source>
</evidence>
<protein>
    <recommendedName>
        <fullName evidence="2">histidine kinase</fullName>
        <ecNumber evidence="2">2.7.13.3</ecNumber>
    </recommendedName>
</protein>
<reference evidence="10" key="1">
    <citation type="journal article" date="2019" name="Int. J. Syst. Evol. Microbiol.">
        <title>The Global Catalogue of Microorganisms (GCM) 10K type strain sequencing project: providing services to taxonomists for standard genome sequencing and annotation.</title>
        <authorList>
            <consortium name="The Broad Institute Genomics Platform"/>
            <consortium name="The Broad Institute Genome Sequencing Center for Infectious Disease"/>
            <person name="Wu L."/>
            <person name="Ma J."/>
        </authorList>
    </citation>
    <scope>NUCLEOTIDE SEQUENCE [LARGE SCALE GENOMIC DNA]</scope>
    <source>
        <strain evidence="10">JCM 16545</strain>
    </source>
</reference>
<dbReference type="PANTHER" id="PTHR43304:SF1">
    <property type="entry name" value="PAC DOMAIN-CONTAINING PROTEIN"/>
    <property type="match status" value="1"/>
</dbReference>
<evidence type="ECO:0000259" key="7">
    <source>
        <dbReference type="PROSITE" id="PS50112"/>
    </source>
</evidence>
<feature type="domain" description="PAS" evidence="7">
    <location>
        <begin position="490"/>
        <end position="538"/>
    </location>
</feature>
<evidence type="ECO:0000256" key="5">
    <source>
        <dbReference type="ARBA" id="ARBA00022777"/>
    </source>
</evidence>
<evidence type="ECO:0000313" key="9">
    <source>
        <dbReference type="EMBL" id="MFD2068247.1"/>
    </source>
</evidence>
<dbReference type="InterPro" id="IPR004358">
    <property type="entry name" value="Sig_transdc_His_kin-like_C"/>
</dbReference>
<dbReference type="NCBIfam" id="TIGR00229">
    <property type="entry name" value="sensory_box"/>
    <property type="match status" value="5"/>
</dbReference>
<dbReference type="Gene3D" id="1.10.287.130">
    <property type="match status" value="1"/>
</dbReference>
<dbReference type="EC" id="2.7.13.3" evidence="2"/>
<dbReference type="SMART" id="SM00091">
    <property type="entry name" value="PAS"/>
    <property type="match status" value="5"/>
</dbReference>
<dbReference type="InterPro" id="IPR013656">
    <property type="entry name" value="PAS_4"/>
</dbReference>
<keyword evidence="3" id="KW-0597">Phosphoprotein</keyword>
<dbReference type="Pfam" id="PF13426">
    <property type="entry name" value="PAS_9"/>
    <property type="match status" value="1"/>
</dbReference>
<dbReference type="InterPro" id="IPR001610">
    <property type="entry name" value="PAC"/>
</dbReference>
<dbReference type="PRINTS" id="PR00344">
    <property type="entry name" value="BCTRLSENSOR"/>
</dbReference>
<dbReference type="Pfam" id="PF08447">
    <property type="entry name" value="PAS_3"/>
    <property type="match status" value="2"/>
</dbReference>
<evidence type="ECO:0000313" key="10">
    <source>
        <dbReference type="Proteomes" id="UP001597369"/>
    </source>
</evidence>
<dbReference type="SMART" id="SM00387">
    <property type="entry name" value="HATPase_c"/>
    <property type="match status" value="1"/>
</dbReference>
<dbReference type="InterPro" id="IPR005467">
    <property type="entry name" value="His_kinase_dom"/>
</dbReference>
<dbReference type="InterPro" id="IPR013655">
    <property type="entry name" value="PAS_fold_3"/>
</dbReference>
<dbReference type="InterPro" id="IPR052162">
    <property type="entry name" value="Sensor_kinase/Photoreceptor"/>
</dbReference>
<dbReference type="InterPro" id="IPR003594">
    <property type="entry name" value="HATPase_dom"/>
</dbReference>
<dbReference type="InterPro" id="IPR000014">
    <property type="entry name" value="PAS"/>
</dbReference>
<dbReference type="PROSITE" id="PS50113">
    <property type="entry name" value="PAC"/>
    <property type="match status" value="1"/>
</dbReference>
<dbReference type="EMBL" id="JBHUHV010000052">
    <property type="protein sequence ID" value="MFD2068247.1"/>
    <property type="molecule type" value="Genomic_DNA"/>
</dbReference>
<feature type="domain" description="PAS" evidence="7">
    <location>
        <begin position="377"/>
        <end position="447"/>
    </location>
</feature>
<gene>
    <name evidence="9" type="ORF">ACFSKU_15245</name>
</gene>
<dbReference type="SMART" id="SM00086">
    <property type="entry name" value="PAC"/>
    <property type="match status" value="2"/>
</dbReference>
<feature type="domain" description="PAS" evidence="7">
    <location>
        <begin position="253"/>
        <end position="323"/>
    </location>
</feature>
<dbReference type="InterPro" id="IPR000700">
    <property type="entry name" value="PAS-assoc_C"/>
</dbReference>
<organism evidence="9 10">
    <name type="scientific">Pontibacter silvestris</name>
    <dbReference type="NCBI Taxonomy" id="2305183"/>
    <lineage>
        <taxon>Bacteria</taxon>
        <taxon>Pseudomonadati</taxon>
        <taxon>Bacteroidota</taxon>
        <taxon>Cytophagia</taxon>
        <taxon>Cytophagales</taxon>
        <taxon>Hymenobacteraceae</taxon>
        <taxon>Pontibacter</taxon>
    </lineage>
</organism>
<dbReference type="CDD" id="cd00082">
    <property type="entry name" value="HisKA"/>
    <property type="match status" value="1"/>
</dbReference>
<dbReference type="RefSeq" id="WP_229961642.1">
    <property type="nucleotide sequence ID" value="NZ_JAJJWI010000014.1"/>
</dbReference>
<dbReference type="Pfam" id="PF02518">
    <property type="entry name" value="HATPase_c"/>
    <property type="match status" value="1"/>
</dbReference>
<keyword evidence="5" id="KW-0418">Kinase</keyword>
<evidence type="ECO:0000256" key="2">
    <source>
        <dbReference type="ARBA" id="ARBA00012438"/>
    </source>
</evidence>
<feature type="domain" description="PAS" evidence="7">
    <location>
        <begin position="10"/>
        <end position="76"/>
    </location>
</feature>
<dbReference type="Gene3D" id="3.30.565.10">
    <property type="entry name" value="Histidine kinase-like ATPase, C-terminal domain"/>
    <property type="match status" value="1"/>
</dbReference>
<sequence length="855" mass="97256">MEFDDGTLVLDKVMKYSLDMICTIDEKGKFLQVSDACKHITGYSNEELTGRYFLDFVHPKDSFNTFKTFQEIIKGLKTTTFENCYVHKSGKTVPISWSAVWSAEENVVFCVARNETERHLANEKIREKEELHQALIKNGSDIMSLLDENGNILYSSGSMFRIFGYTPEEFIGINAYKMVHPDDLAKWQKALTMLLEEGQVTIPEIRCKCANGEWKWIEVTGSNQLQNPAVRAFVLNSRDVTTQVANRQRLQENEQRFKSLFNNNPDMVLYENKQGVVLDVNSAVLTFTGLQKHEIINHFLLDFLSPEAAPSCTRSLKEALNGTSVKFEIVLNWQNKGQKTFEVTKIPVEVNGEIIGVYTIAKDITEASLSHNIIKQQAKKLNTVFESITDAFFTLDKNWNFTYINCEFDRLLHTNRNELIGVSIWEVFPEEVNQTFFRNYHYALASGKVVHFEACFKRSNLWLDVKAIPSEEGLSVFFSNITAKVKSKQELEMLSVVASKTHTGVIIADASGRVEWVNSSFSRITELSPQEIVDKSAIELLTDKRSNNSTFLDIFINTLIDIVQKDRRTNYSVREVPYISKSGRDLWLNQEITPVLDDAGNVQRYIILLTDITAQQRAKQERNNFIEELQLHNQSLQLFTHIVSHNLRAPVANILGLSNLFGHPSADQKTKERIINGLQSSAETLDTIIKDLNHILSIRGNLSKIKIHLDFEKALTEVLQTLEDQVEKENITIESDFTQAESVYTVKGYLNSILFNLVSNAIKYRSRDKEAVIKVSANQEGKYTVLVVADNGIGFEYEKQKNHVFGLYKRFHAHINGKGLGLFLVKTQIEALGGKVEVSSKVGEGSTFKVYFKES</sequence>
<dbReference type="InterPro" id="IPR003661">
    <property type="entry name" value="HisK_dim/P_dom"/>
</dbReference>
<dbReference type="SUPFAM" id="SSF55785">
    <property type="entry name" value="PYP-like sensor domain (PAS domain)"/>
    <property type="match status" value="5"/>
</dbReference>
<dbReference type="PROSITE" id="PS50112">
    <property type="entry name" value="PAS"/>
    <property type="match status" value="5"/>
</dbReference>
<keyword evidence="4" id="KW-0808">Transferase</keyword>
<dbReference type="InterPro" id="IPR036097">
    <property type="entry name" value="HisK_dim/P_sf"/>
</dbReference>
<comment type="catalytic activity">
    <reaction evidence="1">
        <text>ATP + protein L-histidine = ADP + protein N-phospho-L-histidine.</text>
        <dbReference type="EC" id="2.7.13.3"/>
    </reaction>
</comment>
<feature type="domain" description="Histidine kinase" evidence="6">
    <location>
        <begin position="642"/>
        <end position="855"/>
    </location>
</feature>
<keyword evidence="10" id="KW-1185">Reference proteome</keyword>
<dbReference type="CDD" id="cd00130">
    <property type="entry name" value="PAS"/>
    <property type="match status" value="5"/>
</dbReference>
<evidence type="ECO:0000256" key="1">
    <source>
        <dbReference type="ARBA" id="ARBA00000085"/>
    </source>
</evidence>
<dbReference type="Pfam" id="PF08448">
    <property type="entry name" value="PAS_4"/>
    <property type="match status" value="2"/>
</dbReference>
<dbReference type="PROSITE" id="PS50109">
    <property type="entry name" value="HIS_KIN"/>
    <property type="match status" value="1"/>
</dbReference>
<feature type="domain" description="PAS" evidence="7">
    <location>
        <begin position="128"/>
        <end position="198"/>
    </location>
</feature>
<proteinExistence type="predicted"/>
<name>A0ABW4X257_9BACT</name>
<comment type="caution">
    <text evidence="9">The sequence shown here is derived from an EMBL/GenBank/DDBJ whole genome shotgun (WGS) entry which is preliminary data.</text>
</comment>